<evidence type="ECO:0000313" key="1">
    <source>
        <dbReference type="EMBL" id="TGO58053.1"/>
    </source>
</evidence>
<comment type="caution">
    <text evidence="1">The sequence shown here is derived from an EMBL/GenBank/DDBJ whole genome shotgun (WGS) entry which is preliminary data.</text>
</comment>
<gene>
    <name evidence="1" type="ORF">BCON_0059g00320</name>
</gene>
<reference evidence="1 2" key="1">
    <citation type="submission" date="2017-12" db="EMBL/GenBank/DDBJ databases">
        <title>Comparative genomics of Botrytis spp.</title>
        <authorList>
            <person name="Valero-Jimenez C.A."/>
            <person name="Tapia P."/>
            <person name="Veloso J."/>
            <person name="Silva-Moreno E."/>
            <person name="Staats M."/>
            <person name="Valdes J.H."/>
            <person name="Van Kan J.A.L."/>
        </authorList>
    </citation>
    <scope>NUCLEOTIDE SEQUENCE [LARGE SCALE GENOMIC DNA]</scope>
    <source>
        <strain evidence="1 2">MUCL11595</strain>
    </source>
</reference>
<dbReference type="PANTHER" id="PTHR43040">
    <property type="entry name" value="RIBONUCLEASE D"/>
    <property type="match status" value="1"/>
</dbReference>
<name>A0A4Z1IMV2_9HELO</name>
<evidence type="ECO:0000313" key="2">
    <source>
        <dbReference type="Proteomes" id="UP000297527"/>
    </source>
</evidence>
<proteinExistence type="predicted"/>
<dbReference type="PANTHER" id="PTHR43040:SF1">
    <property type="entry name" value="RIBONUCLEASE D"/>
    <property type="match status" value="1"/>
</dbReference>
<keyword evidence="2" id="KW-1185">Reference proteome</keyword>
<dbReference type="OrthoDB" id="26838at2759"/>
<dbReference type="AlphaFoldDB" id="A0A4Z1IMV2"/>
<accession>A0A4Z1IMV2</accession>
<protein>
    <recommendedName>
        <fullName evidence="3">3'-5' exonuclease domain-containing protein</fullName>
    </recommendedName>
</protein>
<dbReference type="GO" id="GO:0003676">
    <property type="term" value="F:nucleic acid binding"/>
    <property type="evidence" value="ECO:0007669"/>
    <property type="project" value="InterPro"/>
</dbReference>
<dbReference type="SUPFAM" id="SSF53098">
    <property type="entry name" value="Ribonuclease H-like"/>
    <property type="match status" value="1"/>
</dbReference>
<dbReference type="InterPro" id="IPR012337">
    <property type="entry name" value="RNaseH-like_sf"/>
</dbReference>
<dbReference type="Gene3D" id="3.30.420.10">
    <property type="entry name" value="Ribonuclease H-like superfamily/Ribonuclease H"/>
    <property type="match status" value="1"/>
</dbReference>
<dbReference type="Proteomes" id="UP000297527">
    <property type="component" value="Unassembled WGS sequence"/>
</dbReference>
<evidence type="ECO:0008006" key="3">
    <source>
        <dbReference type="Google" id="ProtNLM"/>
    </source>
</evidence>
<dbReference type="InterPro" id="IPR036397">
    <property type="entry name" value="RNaseH_sf"/>
</dbReference>
<dbReference type="EMBL" id="PQXN01000059">
    <property type="protein sequence ID" value="TGO58053.1"/>
    <property type="molecule type" value="Genomic_DNA"/>
</dbReference>
<organism evidence="1 2">
    <name type="scientific">Botryotinia convoluta</name>
    <dbReference type="NCBI Taxonomy" id="54673"/>
    <lineage>
        <taxon>Eukaryota</taxon>
        <taxon>Fungi</taxon>
        <taxon>Dikarya</taxon>
        <taxon>Ascomycota</taxon>
        <taxon>Pezizomycotina</taxon>
        <taxon>Leotiomycetes</taxon>
        <taxon>Helotiales</taxon>
        <taxon>Sclerotiniaceae</taxon>
        <taxon>Botryotinia</taxon>
    </lineage>
</organism>
<sequence length="362" mass="41204">MSASASLRSSIKIVDTLPSLISFLDDLTSALTVPNCTSTLYLSISPRNITIPSILMIHWIPPYLHGAAQNNPIYLLDLSALSAKTLVNTHSSERSLTIMQFTHAPSPGQAFETDIPEHISLRTLFESPHIPKVVFDVRDISHFLYTECDISLAGVKDLQLMEVAVRDGVKDNLGDLAKCVELHSPLSSALKKEWEAKRVALLKIESQPCEQRPMRQDTMQHYAGEVCMLPGVYRVLCTILRPEKQAFWRNEIETETKNRIEASQSPTYNILEKNRAWSSWAEEYIEAASESWNEDVFDQARRSKEAEGDRFEEVLEIMRERRILDEMGFADEEEEKDLCCYDDTARDSIGWEEDMVKNGEPF</sequence>